<protein>
    <recommendedName>
        <fullName evidence="1">Translation initiation factor 5A C-terminal domain-containing protein</fullName>
    </recommendedName>
</protein>
<name>A0A1Z5J866_FISSO</name>
<dbReference type="InterPro" id="IPR020189">
    <property type="entry name" value="IF5A_C"/>
</dbReference>
<dbReference type="GO" id="GO:0045905">
    <property type="term" value="P:positive regulation of translational termination"/>
    <property type="evidence" value="ECO:0007669"/>
    <property type="project" value="InterPro"/>
</dbReference>
<organism evidence="2 3">
    <name type="scientific">Fistulifera solaris</name>
    <name type="common">Oleaginous diatom</name>
    <dbReference type="NCBI Taxonomy" id="1519565"/>
    <lineage>
        <taxon>Eukaryota</taxon>
        <taxon>Sar</taxon>
        <taxon>Stramenopiles</taxon>
        <taxon>Ochrophyta</taxon>
        <taxon>Bacillariophyta</taxon>
        <taxon>Bacillariophyceae</taxon>
        <taxon>Bacillariophycidae</taxon>
        <taxon>Naviculales</taxon>
        <taxon>Naviculaceae</taxon>
        <taxon>Fistulifera</taxon>
    </lineage>
</organism>
<dbReference type="OrthoDB" id="41078at2759"/>
<dbReference type="Gene3D" id="2.40.50.140">
    <property type="entry name" value="Nucleic acid-binding proteins"/>
    <property type="match status" value="1"/>
</dbReference>
<dbReference type="GO" id="GO:0003746">
    <property type="term" value="F:translation elongation factor activity"/>
    <property type="evidence" value="ECO:0007669"/>
    <property type="project" value="InterPro"/>
</dbReference>
<evidence type="ECO:0000259" key="1">
    <source>
        <dbReference type="Pfam" id="PF01287"/>
    </source>
</evidence>
<feature type="domain" description="Translation initiation factor 5A C-terminal" evidence="1">
    <location>
        <begin position="114"/>
        <end position="165"/>
    </location>
</feature>
<dbReference type="Pfam" id="PF01287">
    <property type="entry name" value="eIF-5a"/>
    <property type="match status" value="1"/>
</dbReference>
<reference evidence="2 3" key="1">
    <citation type="journal article" date="2015" name="Plant Cell">
        <title>Oil accumulation by the oleaginous diatom Fistulifera solaris as revealed by the genome and transcriptome.</title>
        <authorList>
            <person name="Tanaka T."/>
            <person name="Maeda Y."/>
            <person name="Veluchamy A."/>
            <person name="Tanaka M."/>
            <person name="Abida H."/>
            <person name="Marechal E."/>
            <person name="Bowler C."/>
            <person name="Muto M."/>
            <person name="Sunaga Y."/>
            <person name="Tanaka M."/>
            <person name="Yoshino T."/>
            <person name="Taniguchi T."/>
            <person name="Fukuda Y."/>
            <person name="Nemoto M."/>
            <person name="Matsumoto M."/>
            <person name="Wong P.S."/>
            <person name="Aburatani S."/>
            <person name="Fujibuchi W."/>
        </authorList>
    </citation>
    <scope>NUCLEOTIDE SEQUENCE [LARGE SCALE GENOMIC DNA]</scope>
    <source>
        <strain evidence="2 3">JPCC DA0580</strain>
    </source>
</reference>
<dbReference type="InterPro" id="IPR012340">
    <property type="entry name" value="NA-bd_OB-fold"/>
</dbReference>
<comment type="caution">
    <text evidence="2">The sequence shown here is derived from an EMBL/GenBank/DDBJ whole genome shotgun (WGS) entry which is preliminary data.</text>
</comment>
<keyword evidence="3" id="KW-1185">Reference proteome</keyword>
<accession>A0A1Z5J866</accession>
<proteinExistence type="predicted"/>
<sequence>MSGLEDRCAQFHDAAIGSGKSKGAAKEIATLRKFLYRNQTQRFSDKASARLIDAIAIYAHHEDGEGLLDDALKMPFTVFSTKQKSKMLKWIEERKKQDSNGDYTTASKSKLISFSVIDVQDNKASLMNEETGESYEDVFLPEGGLGDAIQKAFAASDEALDVLATLVDERITIHDIKR</sequence>
<dbReference type="SUPFAM" id="SSF50249">
    <property type="entry name" value="Nucleic acid-binding proteins"/>
    <property type="match status" value="1"/>
</dbReference>
<dbReference type="AlphaFoldDB" id="A0A1Z5J866"/>
<dbReference type="GO" id="GO:0003723">
    <property type="term" value="F:RNA binding"/>
    <property type="evidence" value="ECO:0007669"/>
    <property type="project" value="InterPro"/>
</dbReference>
<dbReference type="GO" id="GO:0043022">
    <property type="term" value="F:ribosome binding"/>
    <property type="evidence" value="ECO:0007669"/>
    <property type="project" value="InterPro"/>
</dbReference>
<gene>
    <name evidence="2" type="ORF">FisN_3Lh291</name>
</gene>
<dbReference type="GO" id="GO:0045901">
    <property type="term" value="P:positive regulation of translational elongation"/>
    <property type="evidence" value="ECO:0007669"/>
    <property type="project" value="InterPro"/>
</dbReference>
<evidence type="ECO:0000313" key="2">
    <source>
        <dbReference type="EMBL" id="GAX10102.1"/>
    </source>
</evidence>
<dbReference type="Proteomes" id="UP000198406">
    <property type="component" value="Unassembled WGS sequence"/>
</dbReference>
<dbReference type="EMBL" id="BDSP01000016">
    <property type="protein sequence ID" value="GAX10102.1"/>
    <property type="molecule type" value="Genomic_DNA"/>
</dbReference>
<evidence type="ECO:0000313" key="3">
    <source>
        <dbReference type="Proteomes" id="UP000198406"/>
    </source>
</evidence>
<dbReference type="InParanoid" id="A0A1Z5J866"/>